<dbReference type="SMART" id="SM00091">
    <property type="entry name" value="PAS"/>
    <property type="match status" value="3"/>
</dbReference>
<dbReference type="Pfam" id="PF13426">
    <property type="entry name" value="PAS_9"/>
    <property type="match status" value="1"/>
</dbReference>
<dbReference type="EC" id="2.7.13.3" evidence="2"/>
<dbReference type="InterPro" id="IPR001789">
    <property type="entry name" value="Sig_transdc_resp-reg_receiver"/>
</dbReference>
<proteinExistence type="predicted"/>
<evidence type="ECO:0000259" key="7">
    <source>
        <dbReference type="PROSITE" id="PS50110"/>
    </source>
</evidence>
<dbReference type="Pfam" id="PF08447">
    <property type="entry name" value="PAS_3"/>
    <property type="match status" value="2"/>
</dbReference>
<keyword evidence="10" id="KW-1185">Reference proteome</keyword>
<evidence type="ECO:0000256" key="2">
    <source>
        <dbReference type="ARBA" id="ARBA00012438"/>
    </source>
</evidence>
<reference evidence="9 10" key="1">
    <citation type="submission" date="2019-04" db="EMBL/GenBank/DDBJ databases">
        <title>Pedobacter sp. RP-3-22 sp. nov., isolated from Arctic soil.</title>
        <authorList>
            <person name="Dahal R.H."/>
            <person name="Kim D.-U."/>
        </authorList>
    </citation>
    <scope>NUCLEOTIDE SEQUENCE [LARGE SCALE GENOMIC DNA]</scope>
    <source>
        <strain evidence="9 10">RP-3-22</strain>
    </source>
</reference>
<feature type="modified residue" description="4-aspartylphosphate" evidence="6">
    <location>
        <position position="60"/>
    </location>
</feature>
<evidence type="ECO:0000256" key="5">
    <source>
        <dbReference type="ARBA" id="ARBA00022777"/>
    </source>
</evidence>
<dbReference type="PANTHER" id="PTHR43304:SF1">
    <property type="entry name" value="PAC DOMAIN-CONTAINING PROTEIN"/>
    <property type="match status" value="1"/>
</dbReference>
<sequence>MSESSKLRILVIEDNAGDFLLIEDYLTEIFDEPDVLNATTLSQAKHMITSEAALSVILLDLSLPDALGGTLVTDIVEIAKGVPIIVLTGYNDKHYGVKTLYLGVSDYLLKDELTLTNLHKSIVYSIEREIINQKLNQSEESYRKLFNLSPLPQWVYDIETLQFMDVNNAAIEHYGYSREEFLTMTLRDIRNEEDFEILKETINQIKHDKQIERKTWRHIKKNGEVIYVNIQSNSILFNHKQARLTLIVDITNNLNAEAALKASELRFKALVQEGADLIAVMDKTGNYLYVSPSTKSIWGLSPEVYIGRNVFDFVHKDDVGKIIVQFKSLSEHKRIEVAPFRFKGKGDEYRWIETILTDLTDDPAVGGIISNSRDITHRVEIEKEIEESIKRYDTVSKATSDAIYEWDFASNMVIWNRGLKGIFGHNVNLETTIDFWREHVHPADIDMVMSNLNERIKKKEFRMQDNYRFRCEDGSYKDVFDRGFIIYKQDEPIKMIGAMQDITDQTNYINQIEEQNKKLNEISWMQSHVVRAPLCNIMSLSELLDFETKEIEANQEIVKRLVDSAIELDEIIKVIQKKADGLL</sequence>
<evidence type="ECO:0000256" key="3">
    <source>
        <dbReference type="ARBA" id="ARBA00022553"/>
    </source>
</evidence>
<dbReference type="InterPro" id="IPR000014">
    <property type="entry name" value="PAS"/>
</dbReference>
<dbReference type="GO" id="GO:0000160">
    <property type="term" value="P:phosphorelay signal transduction system"/>
    <property type="evidence" value="ECO:0007669"/>
    <property type="project" value="InterPro"/>
</dbReference>
<protein>
    <recommendedName>
        <fullName evidence="2">histidine kinase</fullName>
        <ecNumber evidence="2">2.7.13.3</ecNumber>
    </recommendedName>
</protein>
<dbReference type="Gene3D" id="3.40.50.2300">
    <property type="match status" value="1"/>
</dbReference>
<feature type="domain" description="Response regulatory" evidence="7">
    <location>
        <begin position="8"/>
        <end position="125"/>
    </location>
</feature>
<dbReference type="OrthoDB" id="6231665at2"/>
<dbReference type="Proteomes" id="UP000309488">
    <property type="component" value="Unassembled WGS sequence"/>
</dbReference>
<dbReference type="SUPFAM" id="SSF55785">
    <property type="entry name" value="PYP-like sensor domain (PAS domain)"/>
    <property type="match status" value="3"/>
</dbReference>
<name>A0A4U1CIK6_9SPHI</name>
<keyword evidence="5" id="KW-0418">Kinase</keyword>
<evidence type="ECO:0000259" key="8">
    <source>
        <dbReference type="PROSITE" id="PS50112"/>
    </source>
</evidence>
<accession>A0A4U1CIK6</accession>
<organism evidence="9 10">
    <name type="scientific">Pedobacter polaris</name>
    <dbReference type="NCBI Taxonomy" id="2571273"/>
    <lineage>
        <taxon>Bacteria</taxon>
        <taxon>Pseudomonadati</taxon>
        <taxon>Bacteroidota</taxon>
        <taxon>Sphingobacteriia</taxon>
        <taxon>Sphingobacteriales</taxon>
        <taxon>Sphingobacteriaceae</taxon>
        <taxon>Pedobacter</taxon>
    </lineage>
</organism>
<evidence type="ECO:0000256" key="6">
    <source>
        <dbReference type="PROSITE-ProRule" id="PRU00169"/>
    </source>
</evidence>
<dbReference type="SMART" id="SM00448">
    <property type="entry name" value="REC"/>
    <property type="match status" value="1"/>
</dbReference>
<dbReference type="InterPro" id="IPR001610">
    <property type="entry name" value="PAC"/>
</dbReference>
<keyword evidence="3 6" id="KW-0597">Phosphoprotein</keyword>
<dbReference type="NCBIfam" id="TIGR00229">
    <property type="entry name" value="sensory_box"/>
    <property type="match status" value="3"/>
</dbReference>
<dbReference type="SMART" id="SM00086">
    <property type="entry name" value="PAC"/>
    <property type="match status" value="3"/>
</dbReference>
<dbReference type="InterPro" id="IPR035965">
    <property type="entry name" value="PAS-like_dom_sf"/>
</dbReference>
<evidence type="ECO:0000313" key="10">
    <source>
        <dbReference type="Proteomes" id="UP000309488"/>
    </source>
</evidence>
<dbReference type="PROSITE" id="PS50112">
    <property type="entry name" value="PAS"/>
    <property type="match status" value="2"/>
</dbReference>
<dbReference type="RefSeq" id="WP_136842960.1">
    <property type="nucleotide sequence ID" value="NZ_SWBR01000004.1"/>
</dbReference>
<dbReference type="InterPro" id="IPR011006">
    <property type="entry name" value="CheY-like_superfamily"/>
</dbReference>
<dbReference type="PROSITE" id="PS50110">
    <property type="entry name" value="RESPONSE_REGULATORY"/>
    <property type="match status" value="1"/>
</dbReference>
<keyword evidence="4" id="KW-0808">Transferase</keyword>
<evidence type="ECO:0000256" key="1">
    <source>
        <dbReference type="ARBA" id="ARBA00000085"/>
    </source>
</evidence>
<feature type="domain" description="PAS" evidence="8">
    <location>
        <begin position="138"/>
        <end position="209"/>
    </location>
</feature>
<dbReference type="InterPro" id="IPR013655">
    <property type="entry name" value="PAS_fold_3"/>
</dbReference>
<dbReference type="PANTHER" id="PTHR43304">
    <property type="entry name" value="PHYTOCHROME-LIKE PROTEIN CPH1"/>
    <property type="match status" value="1"/>
</dbReference>
<feature type="domain" description="PAS" evidence="8">
    <location>
        <begin position="263"/>
        <end position="333"/>
    </location>
</feature>
<dbReference type="CDD" id="cd00156">
    <property type="entry name" value="REC"/>
    <property type="match status" value="1"/>
</dbReference>
<comment type="caution">
    <text evidence="9">The sequence shown here is derived from an EMBL/GenBank/DDBJ whole genome shotgun (WGS) entry which is preliminary data.</text>
</comment>
<dbReference type="CDD" id="cd00130">
    <property type="entry name" value="PAS"/>
    <property type="match status" value="3"/>
</dbReference>
<gene>
    <name evidence="9" type="ORF">FA048_16015</name>
</gene>
<dbReference type="EMBL" id="SWBR01000004">
    <property type="protein sequence ID" value="TKC06707.1"/>
    <property type="molecule type" value="Genomic_DNA"/>
</dbReference>
<dbReference type="InterPro" id="IPR052162">
    <property type="entry name" value="Sensor_kinase/Photoreceptor"/>
</dbReference>
<dbReference type="Pfam" id="PF00072">
    <property type="entry name" value="Response_reg"/>
    <property type="match status" value="1"/>
</dbReference>
<dbReference type="GO" id="GO:0004673">
    <property type="term" value="F:protein histidine kinase activity"/>
    <property type="evidence" value="ECO:0007669"/>
    <property type="project" value="UniProtKB-EC"/>
</dbReference>
<evidence type="ECO:0000313" key="9">
    <source>
        <dbReference type="EMBL" id="TKC06707.1"/>
    </source>
</evidence>
<dbReference type="SUPFAM" id="SSF52172">
    <property type="entry name" value="CheY-like"/>
    <property type="match status" value="1"/>
</dbReference>
<dbReference type="Gene3D" id="3.30.450.20">
    <property type="entry name" value="PAS domain"/>
    <property type="match status" value="3"/>
</dbReference>
<evidence type="ECO:0000256" key="4">
    <source>
        <dbReference type="ARBA" id="ARBA00022679"/>
    </source>
</evidence>
<comment type="catalytic activity">
    <reaction evidence="1">
        <text>ATP + protein L-histidine = ADP + protein N-phospho-L-histidine.</text>
        <dbReference type="EC" id="2.7.13.3"/>
    </reaction>
</comment>
<dbReference type="AlphaFoldDB" id="A0A4U1CIK6"/>